<dbReference type="Proteomes" id="UP000030854">
    <property type="component" value="Unassembled WGS sequence"/>
</dbReference>
<comment type="caution">
    <text evidence="8">The sequence shown here is derived from an EMBL/GenBank/DDBJ whole genome shotgun (WGS) entry which is preliminary data.</text>
</comment>
<evidence type="ECO:0000259" key="7">
    <source>
        <dbReference type="Pfam" id="PF17917"/>
    </source>
</evidence>
<dbReference type="GO" id="GO:0004519">
    <property type="term" value="F:endonuclease activity"/>
    <property type="evidence" value="ECO:0007669"/>
    <property type="project" value="UniProtKB-KW"/>
</dbReference>
<keyword evidence="1" id="KW-0808">Transferase</keyword>
<dbReference type="GO" id="GO:0016787">
    <property type="term" value="F:hydrolase activity"/>
    <property type="evidence" value="ECO:0007669"/>
    <property type="project" value="UniProtKB-KW"/>
</dbReference>
<evidence type="ECO:0000313" key="8">
    <source>
        <dbReference type="EMBL" id="KHJ36335.1"/>
    </source>
</evidence>
<keyword evidence="3" id="KW-0540">Nuclease</keyword>
<keyword evidence="4" id="KW-0255">Endonuclease</keyword>
<dbReference type="Pfam" id="PF17917">
    <property type="entry name" value="RT_RNaseH"/>
    <property type="match status" value="1"/>
</dbReference>
<dbReference type="InterPro" id="IPR043502">
    <property type="entry name" value="DNA/RNA_pol_sf"/>
</dbReference>
<dbReference type="SUPFAM" id="SSF56672">
    <property type="entry name" value="DNA/RNA polymerases"/>
    <property type="match status" value="1"/>
</dbReference>
<dbReference type="GO" id="GO:0003964">
    <property type="term" value="F:RNA-directed DNA polymerase activity"/>
    <property type="evidence" value="ECO:0007669"/>
    <property type="project" value="UniProtKB-KW"/>
</dbReference>
<evidence type="ECO:0000256" key="1">
    <source>
        <dbReference type="ARBA" id="ARBA00022679"/>
    </source>
</evidence>
<evidence type="ECO:0000256" key="6">
    <source>
        <dbReference type="ARBA" id="ARBA00022918"/>
    </source>
</evidence>
<evidence type="ECO:0000256" key="2">
    <source>
        <dbReference type="ARBA" id="ARBA00022695"/>
    </source>
</evidence>
<keyword evidence="5" id="KW-0378">Hydrolase</keyword>
<dbReference type="InterPro" id="IPR041373">
    <property type="entry name" value="RT_RNaseH"/>
</dbReference>
<gene>
    <name evidence="8" type="ORF">EV44_g3783</name>
</gene>
<accession>A0A0B1PGG8</accession>
<protein>
    <submittedName>
        <fullName evidence="8">Putative krab-a domain-containing protein</fullName>
    </submittedName>
</protein>
<evidence type="ECO:0000256" key="4">
    <source>
        <dbReference type="ARBA" id="ARBA00022759"/>
    </source>
</evidence>
<dbReference type="AlphaFoldDB" id="A0A0B1PGG8"/>
<dbReference type="EMBL" id="JNVN01000068">
    <property type="protein sequence ID" value="KHJ36335.1"/>
    <property type="molecule type" value="Genomic_DNA"/>
</dbReference>
<proteinExistence type="predicted"/>
<evidence type="ECO:0000256" key="3">
    <source>
        <dbReference type="ARBA" id="ARBA00022722"/>
    </source>
</evidence>
<keyword evidence="9" id="KW-1185">Reference proteome</keyword>
<name>A0A0B1PGG8_UNCNE</name>
<keyword evidence="6" id="KW-0695">RNA-directed DNA polymerase</keyword>
<keyword evidence="2" id="KW-0548">Nucleotidyltransferase</keyword>
<reference evidence="8 9" key="1">
    <citation type="journal article" date="2014" name="BMC Genomics">
        <title>Adaptive genomic structural variation in the grape powdery mildew pathogen, Erysiphe necator.</title>
        <authorList>
            <person name="Jones L."/>
            <person name="Riaz S."/>
            <person name="Morales-Cruz A."/>
            <person name="Amrine K.C."/>
            <person name="McGuire B."/>
            <person name="Gubler W.D."/>
            <person name="Walker M.A."/>
            <person name="Cantu D."/>
        </authorList>
    </citation>
    <scope>NUCLEOTIDE SEQUENCE [LARGE SCALE GENOMIC DNA]</scope>
    <source>
        <strain evidence="9">c</strain>
    </source>
</reference>
<organism evidence="8 9">
    <name type="scientific">Uncinula necator</name>
    <name type="common">Grape powdery mildew</name>
    <dbReference type="NCBI Taxonomy" id="52586"/>
    <lineage>
        <taxon>Eukaryota</taxon>
        <taxon>Fungi</taxon>
        <taxon>Dikarya</taxon>
        <taxon>Ascomycota</taxon>
        <taxon>Pezizomycotina</taxon>
        <taxon>Leotiomycetes</taxon>
        <taxon>Erysiphales</taxon>
        <taxon>Erysiphaceae</taxon>
        <taxon>Erysiphe</taxon>
    </lineage>
</organism>
<evidence type="ECO:0000256" key="5">
    <source>
        <dbReference type="ARBA" id="ARBA00022801"/>
    </source>
</evidence>
<feature type="domain" description="Reverse transcriptase RNase H-like" evidence="7">
    <location>
        <begin position="23"/>
        <end position="89"/>
    </location>
</feature>
<sequence>MHLKNIQLVGVLLQPDEPLTPAVRMTVSQPTMDGVYLHLAAYTSHKIGLTQQNYSSQEREALGMVQALQTWQDWIEGCDIIIRTGHESWLESEKNTTYHLECKNS</sequence>
<evidence type="ECO:0000313" key="9">
    <source>
        <dbReference type="Proteomes" id="UP000030854"/>
    </source>
</evidence>
<dbReference type="HOGENOM" id="CLU_2238616_0_0_1"/>